<dbReference type="GO" id="GO:0051707">
    <property type="term" value="P:response to other organism"/>
    <property type="evidence" value="ECO:0007669"/>
    <property type="project" value="UniProtKB-ARBA"/>
</dbReference>
<dbReference type="SUPFAM" id="SSF51110">
    <property type="entry name" value="alpha-D-mannose-specific plant lectins"/>
    <property type="match status" value="1"/>
</dbReference>
<dbReference type="Gene3D" id="2.90.10.10">
    <property type="entry name" value="Bulb-type lectin domain"/>
    <property type="match status" value="1"/>
</dbReference>
<accession>A0A833VT41</accession>
<reference evidence="12" key="1">
    <citation type="submission" date="2020-01" db="EMBL/GenBank/DDBJ databases">
        <title>Genome sequence of Kobresia littledalei, the first chromosome-level genome in the family Cyperaceae.</title>
        <authorList>
            <person name="Qu G."/>
        </authorList>
    </citation>
    <scope>NUCLEOTIDE SEQUENCE</scope>
    <source>
        <strain evidence="12">C.B.Clarke</strain>
        <tissue evidence="12">Leaf</tissue>
    </source>
</reference>
<feature type="signal peptide" evidence="10">
    <location>
        <begin position="1"/>
        <end position="21"/>
    </location>
</feature>
<keyword evidence="13" id="KW-1185">Reference proteome</keyword>
<gene>
    <name evidence="12" type="ORF">FCM35_KLT20682</name>
</gene>
<keyword evidence="3" id="KW-0812">Transmembrane</keyword>
<feature type="chain" id="PRO_5032803374" description="non-specific serine/threonine protein kinase" evidence="10">
    <location>
        <begin position="22"/>
        <end position="140"/>
    </location>
</feature>
<dbReference type="EMBL" id="SWLB01000009">
    <property type="protein sequence ID" value="KAF3334078.1"/>
    <property type="molecule type" value="Genomic_DNA"/>
</dbReference>
<dbReference type="PANTHER" id="PTHR47974">
    <property type="entry name" value="OS07G0415500 PROTEIN"/>
    <property type="match status" value="1"/>
</dbReference>
<dbReference type="OrthoDB" id="590475at2759"/>
<evidence type="ECO:0000256" key="1">
    <source>
        <dbReference type="ARBA" id="ARBA00004479"/>
    </source>
</evidence>
<dbReference type="PANTHER" id="PTHR47974:SF4">
    <property type="entry name" value="RECEPTOR-LIKE SERINE_THREONINE-PROTEIN KINASE"/>
    <property type="match status" value="1"/>
</dbReference>
<sequence length="140" mass="15155">MKNNLNLLLIATVILLPSVSSHPRQLRSSLSKGSALSVENDSDKLVSPNRVFTCGFILVGTNAYTFSIWFTNSANKTKVWTTNWGHVVNGKGSLLTFREDGGVVLTDIDGTVVRFTNTTSSHLHASVHGQGSYSSHARPP</sequence>
<dbReference type="InterPro" id="IPR001480">
    <property type="entry name" value="Bulb-type_lectin_dom"/>
</dbReference>
<evidence type="ECO:0000256" key="6">
    <source>
        <dbReference type="ARBA" id="ARBA00023136"/>
    </source>
</evidence>
<comment type="subcellular location">
    <subcellularLocation>
        <location evidence="1">Membrane</location>
        <topology evidence="1">Single-pass type I membrane protein</topology>
    </subcellularLocation>
</comment>
<organism evidence="12 13">
    <name type="scientific">Carex littledalei</name>
    <dbReference type="NCBI Taxonomy" id="544730"/>
    <lineage>
        <taxon>Eukaryota</taxon>
        <taxon>Viridiplantae</taxon>
        <taxon>Streptophyta</taxon>
        <taxon>Embryophyta</taxon>
        <taxon>Tracheophyta</taxon>
        <taxon>Spermatophyta</taxon>
        <taxon>Magnoliopsida</taxon>
        <taxon>Liliopsida</taxon>
        <taxon>Poales</taxon>
        <taxon>Cyperaceae</taxon>
        <taxon>Cyperoideae</taxon>
        <taxon>Cariceae</taxon>
        <taxon>Carex</taxon>
        <taxon>Carex subgen. Euthyceras</taxon>
    </lineage>
</organism>
<evidence type="ECO:0000256" key="3">
    <source>
        <dbReference type="ARBA" id="ARBA00022692"/>
    </source>
</evidence>
<comment type="caution">
    <text evidence="12">The sequence shown here is derived from an EMBL/GenBank/DDBJ whole genome shotgun (WGS) entry which is preliminary data.</text>
</comment>
<dbReference type="Proteomes" id="UP000623129">
    <property type="component" value="Unassembled WGS sequence"/>
</dbReference>
<evidence type="ECO:0000256" key="4">
    <source>
        <dbReference type="ARBA" id="ARBA00022729"/>
    </source>
</evidence>
<name>A0A833VT41_9POAL</name>
<keyword evidence="4 10" id="KW-0732">Signal</keyword>
<proteinExistence type="predicted"/>
<keyword evidence="7 12" id="KW-0675">Receptor</keyword>
<dbReference type="GO" id="GO:0016020">
    <property type="term" value="C:membrane"/>
    <property type="evidence" value="ECO:0007669"/>
    <property type="project" value="UniProtKB-SubCell"/>
</dbReference>
<keyword evidence="12" id="KW-0418">Kinase</keyword>
<feature type="domain" description="Bulb-type lectin" evidence="11">
    <location>
        <begin position="30"/>
        <end position="140"/>
    </location>
</feature>
<evidence type="ECO:0000256" key="5">
    <source>
        <dbReference type="ARBA" id="ARBA00022989"/>
    </source>
</evidence>
<dbReference type="AlphaFoldDB" id="A0A833VT41"/>
<evidence type="ECO:0000256" key="2">
    <source>
        <dbReference type="ARBA" id="ARBA00012513"/>
    </source>
</evidence>
<evidence type="ECO:0000313" key="13">
    <source>
        <dbReference type="Proteomes" id="UP000623129"/>
    </source>
</evidence>
<dbReference type="PROSITE" id="PS50927">
    <property type="entry name" value="BULB_LECTIN"/>
    <property type="match status" value="1"/>
</dbReference>
<keyword evidence="5" id="KW-1133">Transmembrane helix</keyword>
<evidence type="ECO:0000256" key="10">
    <source>
        <dbReference type="SAM" id="SignalP"/>
    </source>
</evidence>
<comment type="catalytic activity">
    <reaction evidence="9">
        <text>L-seryl-[protein] + ATP = O-phospho-L-seryl-[protein] + ADP + H(+)</text>
        <dbReference type="Rhea" id="RHEA:17989"/>
        <dbReference type="Rhea" id="RHEA-COMP:9863"/>
        <dbReference type="Rhea" id="RHEA-COMP:11604"/>
        <dbReference type="ChEBI" id="CHEBI:15378"/>
        <dbReference type="ChEBI" id="CHEBI:29999"/>
        <dbReference type="ChEBI" id="CHEBI:30616"/>
        <dbReference type="ChEBI" id="CHEBI:83421"/>
        <dbReference type="ChEBI" id="CHEBI:456216"/>
        <dbReference type="EC" id="2.7.11.1"/>
    </reaction>
</comment>
<evidence type="ECO:0000256" key="8">
    <source>
        <dbReference type="ARBA" id="ARBA00047899"/>
    </source>
</evidence>
<protein>
    <recommendedName>
        <fullName evidence="2">non-specific serine/threonine protein kinase</fullName>
        <ecNumber evidence="2">2.7.11.1</ecNumber>
    </recommendedName>
</protein>
<evidence type="ECO:0000256" key="7">
    <source>
        <dbReference type="ARBA" id="ARBA00023170"/>
    </source>
</evidence>
<dbReference type="InterPro" id="IPR036426">
    <property type="entry name" value="Bulb-type_lectin_dom_sf"/>
</dbReference>
<keyword evidence="12" id="KW-0808">Transferase</keyword>
<evidence type="ECO:0000256" key="9">
    <source>
        <dbReference type="ARBA" id="ARBA00048679"/>
    </source>
</evidence>
<dbReference type="GO" id="GO:0004674">
    <property type="term" value="F:protein serine/threonine kinase activity"/>
    <property type="evidence" value="ECO:0007669"/>
    <property type="project" value="UniProtKB-EC"/>
</dbReference>
<dbReference type="EC" id="2.7.11.1" evidence="2"/>
<keyword evidence="6" id="KW-0472">Membrane</keyword>
<comment type="catalytic activity">
    <reaction evidence="8">
        <text>L-threonyl-[protein] + ATP = O-phospho-L-threonyl-[protein] + ADP + H(+)</text>
        <dbReference type="Rhea" id="RHEA:46608"/>
        <dbReference type="Rhea" id="RHEA-COMP:11060"/>
        <dbReference type="Rhea" id="RHEA-COMP:11605"/>
        <dbReference type="ChEBI" id="CHEBI:15378"/>
        <dbReference type="ChEBI" id="CHEBI:30013"/>
        <dbReference type="ChEBI" id="CHEBI:30616"/>
        <dbReference type="ChEBI" id="CHEBI:61977"/>
        <dbReference type="ChEBI" id="CHEBI:456216"/>
        <dbReference type="EC" id="2.7.11.1"/>
    </reaction>
</comment>
<evidence type="ECO:0000313" key="12">
    <source>
        <dbReference type="EMBL" id="KAF3334078.1"/>
    </source>
</evidence>
<evidence type="ECO:0000259" key="11">
    <source>
        <dbReference type="PROSITE" id="PS50927"/>
    </source>
</evidence>